<accession>A0A9E2W8S3</accession>
<evidence type="ECO:0000313" key="2">
    <source>
        <dbReference type="EMBL" id="MBV4358936.1"/>
    </source>
</evidence>
<evidence type="ECO:0000256" key="1">
    <source>
        <dbReference type="SAM" id="Phobius"/>
    </source>
</evidence>
<dbReference type="InterPro" id="IPR021516">
    <property type="entry name" value="DUF3179"/>
</dbReference>
<protein>
    <submittedName>
        <fullName evidence="2">DUF3179 domain-containing protein</fullName>
    </submittedName>
</protein>
<feature type="transmembrane region" description="Helical" evidence="1">
    <location>
        <begin position="44"/>
        <end position="62"/>
    </location>
</feature>
<dbReference type="EMBL" id="JAHSPG010000013">
    <property type="protein sequence ID" value="MBV4358936.1"/>
    <property type="molecule type" value="Genomic_DNA"/>
</dbReference>
<proteinExistence type="predicted"/>
<sequence length="393" mass="44714">MKRFLLLFGLLLLFAVEILRVYFIMPFPGSQKSDTIDIAYWLHNNIKWLRIVGLLLIAYPVWQVFKYSKIWKKVVVTIPLLLYAFIFFMFNYRFQADKMFYQPVTTTFAQAAANHVSNDKLVIGVEINGEAKAYPVQIIGYHHQVRDTVGNVPVMITYCTVCRTGRVFSPMVDGKPENFRLVGMDHFNAMFEDATTKSWWRQVTGEAIAGKLKGKRLTEIPSQQSTLSTWLISHPNSAVLQPDTIFNKQYADLAAYDKGIIASGLEKRDSGSWKFKSWVVGVVHNDEAKAYDWNVLVQQKMIQDSIPGLPLLITLDADTASFHVLNRTINGNALNFQKGGSNGEITDIDTHSLWNSSGVCISGPLQGKQLSAVQAYQEFWHSWHTFHPYTMRD</sequence>
<keyword evidence="1" id="KW-1133">Transmembrane helix</keyword>
<keyword evidence="3" id="KW-1185">Reference proteome</keyword>
<dbReference type="AlphaFoldDB" id="A0A9E2W8S3"/>
<dbReference type="RefSeq" id="WP_217792697.1">
    <property type="nucleotide sequence ID" value="NZ_JAHSPG010000013.1"/>
</dbReference>
<reference evidence="2" key="1">
    <citation type="submission" date="2021-06" db="EMBL/GenBank/DDBJ databases">
        <authorList>
            <person name="Huq M.A."/>
        </authorList>
    </citation>
    <scope>NUCLEOTIDE SEQUENCE</scope>
    <source>
        <strain evidence="2">MAH-26</strain>
    </source>
</reference>
<name>A0A9E2W8S3_9BACT</name>
<keyword evidence="1" id="KW-0472">Membrane</keyword>
<gene>
    <name evidence="2" type="ORF">KTO63_17345</name>
</gene>
<keyword evidence="1" id="KW-0812">Transmembrane</keyword>
<comment type="caution">
    <text evidence="2">The sequence shown here is derived from an EMBL/GenBank/DDBJ whole genome shotgun (WGS) entry which is preliminary data.</text>
</comment>
<dbReference type="Proteomes" id="UP000812270">
    <property type="component" value="Unassembled WGS sequence"/>
</dbReference>
<evidence type="ECO:0000313" key="3">
    <source>
        <dbReference type="Proteomes" id="UP000812270"/>
    </source>
</evidence>
<dbReference type="Pfam" id="PF11376">
    <property type="entry name" value="DUF3179"/>
    <property type="match status" value="1"/>
</dbReference>
<feature type="transmembrane region" description="Helical" evidence="1">
    <location>
        <begin position="74"/>
        <end position="94"/>
    </location>
</feature>
<organism evidence="2 3">
    <name type="scientific">Pinibacter aurantiacus</name>
    <dbReference type="NCBI Taxonomy" id="2851599"/>
    <lineage>
        <taxon>Bacteria</taxon>
        <taxon>Pseudomonadati</taxon>
        <taxon>Bacteroidota</taxon>
        <taxon>Chitinophagia</taxon>
        <taxon>Chitinophagales</taxon>
        <taxon>Chitinophagaceae</taxon>
        <taxon>Pinibacter</taxon>
    </lineage>
</organism>